<proteinExistence type="predicted"/>
<feature type="compositionally biased region" description="Acidic residues" evidence="1">
    <location>
        <begin position="114"/>
        <end position="132"/>
    </location>
</feature>
<dbReference type="RefSeq" id="WP_126998859.1">
    <property type="nucleotide sequence ID" value="NZ_CP034346.1"/>
</dbReference>
<reference evidence="3" key="1">
    <citation type="submission" date="2018-12" db="EMBL/GenBank/DDBJ databases">
        <title>Complete genome sequence of Paenibacillus sp. MBLB1234.</title>
        <authorList>
            <person name="Nam Y.-D."/>
            <person name="Kang J."/>
            <person name="Chung W.-H."/>
            <person name="Park Y.S."/>
        </authorList>
    </citation>
    <scope>NUCLEOTIDE SEQUENCE [LARGE SCALE GENOMIC DNA]</scope>
    <source>
        <strain evidence="3">MBLB1234</strain>
    </source>
</reference>
<dbReference type="KEGG" id="plut:EI981_13290"/>
<feature type="region of interest" description="Disordered" evidence="1">
    <location>
        <begin position="90"/>
        <end position="192"/>
    </location>
</feature>
<dbReference type="EMBL" id="CP034346">
    <property type="protein sequence ID" value="AZS15339.1"/>
    <property type="molecule type" value="Genomic_DNA"/>
</dbReference>
<sequence length="263" mass="29531">MVKNFARFTATIGKGIKVGDSDVEIKLTLPLKVVQENFMFLSTNQGEKVNVFLGDPQMAWDFNEEEEDMYKTYTGGRQVTADASGVVTSVERPAEEKDDNQTELFAEDGTAPESDAETDNDQVGEQSGEPDGENPVGNELDDYEREILGEMDKYKESGEMTFEEGHSSNDNGSDQKEVTPVEDESAGEEIEISKERLEEYILDQRPSFPEFDLDFADLLKKRRDGSTWLGLSKELGIPSSQLNTKYRKYKDKVKQMMKDNGAA</sequence>
<organism evidence="2 3">
    <name type="scientific">Paenibacillus lutimineralis</name>
    <dbReference type="NCBI Taxonomy" id="2707005"/>
    <lineage>
        <taxon>Bacteria</taxon>
        <taxon>Bacillati</taxon>
        <taxon>Bacillota</taxon>
        <taxon>Bacilli</taxon>
        <taxon>Bacillales</taxon>
        <taxon>Paenibacillaceae</taxon>
        <taxon>Paenibacillus</taxon>
    </lineage>
</organism>
<dbReference type="OrthoDB" id="2654617at2"/>
<evidence type="ECO:0000313" key="3">
    <source>
        <dbReference type="Proteomes" id="UP000270678"/>
    </source>
</evidence>
<feature type="compositionally biased region" description="Basic and acidic residues" evidence="1">
    <location>
        <begin position="145"/>
        <end position="179"/>
    </location>
</feature>
<evidence type="ECO:0000313" key="2">
    <source>
        <dbReference type="EMBL" id="AZS15339.1"/>
    </source>
</evidence>
<gene>
    <name evidence="2" type="ORF">EI981_13290</name>
</gene>
<dbReference type="Proteomes" id="UP000270678">
    <property type="component" value="Chromosome"/>
</dbReference>
<keyword evidence="3" id="KW-1185">Reference proteome</keyword>
<evidence type="ECO:0000256" key="1">
    <source>
        <dbReference type="SAM" id="MobiDB-lite"/>
    </source>
</evidence>
<name>A0A3Q9I8M4_9BACL</name>
<feature type="compositionally biased region" description="Acidic residues" evidence="1">
    <location>
        <begin position="180"/>
        <end position="190"/>
    </location>
</feature>
<dbReference type="AlphaFoldDB" id="A0A3Q9I8M4"/>
<accession>A0A3Q9I8M4</accession>
<protein>
    <submittedName>
        <fullName evidence="2">Uncharacterized protein</fullName>
    </submittedName>
</protein>